<dbReference type="PROSITE" id="PS50013">
    <property type="entry name" value="CHROMO_2"/>
    <property type="match status" value="1"/>
</dbReference>
<dbReference type="Pfam" id="PF00385">
    <property type="entry name" value="Chromo"/>
    <property type="match status" value="1"/>
</dbReference>
<comment type="caution">
    <text evidence="2">The sequence shown here is derived from an EMBL/GenBank/DDBJ whole genome shotgun (WGS) entry which is preliminary data.</text>
</comment>
<organism evidence="2 3">
    <name type="scientific">Mucor flavus</name>
    <dbReference type="NCBI Taxonomy" id="439312"/>
    <lineage>
        <taxon>Eukaryota</taxon>
        <taxon>Fungi</taxon>
        <taxon>Fungi incertae sedis</taxon>
        <taxon>Mucoromycota</taxon>
        <taxon>Mucoromycotina</taxon>
        <taxon>Mucoromycetes</taxon>
        <taxon>Mucorales</taxon>
        <taxon>Mucorineae</taxon>
        <taxon>Mucoraceae</taxon>
        <taxon>Mucor</taxon>
    </lineage>
</organism>
<dbReference type="Proteomes" id="UP001473302">
    <property type="component" value="Unassembled WGS sequence"/>
</dbReference>
<proteinExistence type="predicted"/>
<keyword evidence="3" id="KW-1185">Reference proteome</keyword>
<name>A0ABP9ZFR9_9FUNG</name>
<feature type="domain" description="Chromo" evidence="1">
    <location>
        <begin position="208"/>
        <end position="261"/>
    </location>
</feature>
<dbReference type="EMBL" id="BAABUK010000069">
    <property type="protein sequence ID" value="GAA5817947.1"/>
    <property type="molecule type" value="Genomic_DNA"/>
</dbReference>
<dbReference type="InterPro" id="IPR016197">
    <property type="entry name" value="Chromo-like_dom_sf"/>
</dbReference>
<dbReference type="InterPro" id="IPR000953">
    <property type="entry name" value="Chromo/chromo_shadow_dom"/>
</dbReference>
<reference evidence="2 3" key="1">
    <citation type="submission" date="2024-04" db="EMBL/GenBank/DDBJ databases">
        <title>genome sequences of Mucor flavus KT1a and Helicostylum pulchrum KT1b strains isolated from the surface of a dry-aged beef.</title>
        <authorList>
            <person name="Toyotome T."/>
            <person name="Hosono M."/>
            <person name="Torimaru M."/>
            <person name="Fukuda K."/>
            <person name="Mikami N."/>
        </authorList>
    </citation>
    <scope>NUCLEOTIDE SEQUENCE [LARGE SCALE GENOMIC DNA]</scope>
    <source>
        <strain evidence="2 3">KT1a</strain>
    </source>
</reference>
<dbReference type="Gene3D" id="2.40.50.40">
    <property type="match status" value="1"/>
</dbReference>
<accession>A0ABP9ZFR9</accession>
<sequence length="261" mass="31070">MFLNLKLNTFFRNGDCICFDGLYQNTVDEIIKKYNNVGFDISIDNFTFPIRKDRGIKLALDEENYNSQLGSFRSRIETYFATLGKIFKRFDAQQKIRITDNELYNLQLKLACVLLNIKTFSELFSMEDNNNLFEKWREDGFDYIRPNEINLSLLNNMISNKTQYRLENIQNTLLQNTISALQNIDIMEEDDNITTDNYIADIQKEKTYEIQYIIKHRGSTEDREFYVKWKKYPKDQNSWVKAIDFVEKDIIDDYWDSLGLS</sequence>
<evidence type="ECO:0000259" key="1">
    <source>
        <dbReference type="PROSITE" id="PS50013"/>
    </source>
</evidence>
<dbReference type="SUPFAM" id="SSF54160">
    <property type="entry name" value="Chromo domain-like"/>
    <property type="match status" value="1"/>
</dbReference>
<gene>
    <name evidence="2" type="ORF">MFLAVUS_011528</name>
</gene>
<evidence type="ECO:0000313" key="2">
    <source>
        <dbReference type="EMBL" id="GAA5817947.1"/>
    </source>
</evidence>
<evidence type="ECO:0000313" key="3">
    <source>
        <dbReference type="Proteomes" id="UP001473302"/>
    </source>
</evidence>
<dbReference type="InterPro" id="IPR023780">
    <property type="entry name" value="Chromo_domain"/>
</dbReference>
<protein>
    <recommendedName>
        <fullName evidence="1">Chromo domain-containing protein</fullName>
    </recommendedName>
</protein>
<dbReference type="SMART" id="SM00298">
    <property type="entry name" value="CHROMO"/>
    <property type="match status" value="1"/>
</dbReference>